<evidence type="ECO:0000313" key="2">
    <source>
        <dbReference type="Proteomes" id="UP000026915"/>
    </source>
</evidence>
<evidence type="ECO:0000313" key="1">
    <source>
        <dbReference type="EMBL" id="EOY32025.1"/>
    </source>
</evidence>
<protein>
    <submittedName>
        <fullName evidence="1">Uncharacterized protein</fullName>
    </submittedName>
</protein>
<dbReference type="AlphaFoldDB" id="A0A061GQ88"/>
<keyword evidence="2" id="KW-1185">Reference proteome</keyword>
<name>A0A061GQ88_THECC</name>
<dbReference type="EMBL" id="CM001887">
    <property type="protein sequence ID" value="EOY32025.1"/>
    <property type="molecule type" value="Genomic_DNA"/>
</dbReference>
<accession>A0A061GQ88</accession>
<sequence length="72" mass="8499">MLSFFGRVDMAEGNTCLYFLDHKVWWFRLVDFEGVPLLDEAWVEMGWLGLIPSRTNSSKHDWNSHFHVTLVI</sequence>
<proteinExistence type="predicted"/>
<dbReference type="InParanoid" id="A0A061GQ88"/>
<dbReference type="Proteomes" id="UP000026915">
    <property type="component" value="Chromosome 9"/>
</dbReference>
<dbReference type="HOGENOM" id="CLU_2727354_0_0_1"/>
<gene>
    <name evidence="1" type="ORF">TCM_039437</name>
</gene>
<reference evidence="1 2" key="1">
    <citation type="journal article" date="2013" name="Genome Biol.">
        <title>The genome sequence of the most widely cultivated cacao type and its use to identify candidate genes regulating pod color.</title>
        <authorList>
            <person name="Motamayor J.C."/>
            <person name="Mockaitis K."/>
            <person name="Schmutz J."/>
            <person name="Haiminen N."/>
            <person name="Iii D.L."/>
            <person name="Cornejo O."/>
            <person name="Findley S.D."/>
            <person name="Zheng P."/>
            <person name="Utro F."/>
            <person name="Royaert S."/>
            <person name="Saski C."/>
            <person name="Jenkins J."/>
            <person name="Podicheti R."/>
            <person name="Zhao M."/>
            <person name="Scheffler B.E."/>
            <person name="Stack J.C."/>
            <person name="Feltus F.A."/>
            <person name="Mustiga G.M."/>
            <person name="Amores F."/>
            <person name="Phillips W."/>
            <person name="Marelli J.P."/>
            <person name="May G.D."/>
            <person name="Shapiro H."/>
            <person name="Ma J."/>
            <person name="Bustamante C.D."/>
            <person name="Schnell R.J."/>
            <person name="Main D."/>
            <person name="Gilbert D."/>
            <person name="Parida L."/>
            <person name="Kuhn D.N."/>
        </authorList>
    </citation>
    <scope>NUCLEOTIDE SEQUENCE [LARGE SCALE GENOMIC DNA]</scope>
    <source>
        <strain evidence="2">cv. Matina 1-6</strain>
    </source>
</reference>
<organism evidence="1 2">
    <name type="scientific">Theobroma cacao</name>
    <name type="common">Cacao</name>
    <name type="synonym">Cocoa</name>
    <dbReference type="NCBI Taxonomy" id="3641"/>
    <lineage>
        <taxon>Eukaryota</taxon>
        <taxon>Viridiplantae</taxon>
        <taxon>Streptophyta</taxon>
        <taxon>Embryophyta</taxon>
        <taxon>Tracheophyta</taxon>
        <taxon>Spermatophyta</taxon>
        <taxon>Magnoliopsida</taxon>
        <taxon>eudicotyledons</taxon>
        <taxon>Gunneridae</taxon>
        <taxon>Pentapetalae</taxon>
        <taxon>rosids</taxon>
        <taxon>malvids</taxon>
        <taxon>Malvales</taxon>
        <taxon>Malvaceae</taxon>
        <taxon>Byttnerioideae</taxon>
        <taxon>Theobroma</taxon>
    </lineage>
</organism>
<dbReference type="Gramene" id="EOY32025">
    <property type="protein sequence ID" value="EOY32025"/>
    <property type="gene ID" value="TCM_039437"/>
</dbReference>